<dbReference type="Pfam" id="PF13231">
    <property type="entry name" value="PMT_2"/>
    <property type="match status" value="1"/>
</dbReference>
<dbReference type="Pfam" id="PF16192">
    <property type="entry name" value="PMT_4TMC"/>
    <property type="match status" value="1"/>
</dbReference>
<feature type="transmembrane region" description="Helical" evidence="1">
    <location>
        <begin position="161"/>
        <end position="178"/>
    </location>
</feature>
<keyword evidence="1" id="KW-1133">Transmembrane helix</keyword>
<dbReference type="PATRIC" id="fig|1267766.3.peg.1171"/>
<reference evidence="4" key="1">
    <citation type="submission" date="2015-05" db="EMBL/GenBank/DDBJ databases">
        <title>The complete genome of Altererythrobacter atlanticus strain 26DY36.</title>
        <authorList>
            <person name="Wu Y.-H."/>
            <person name="Cheng H."/>
            <person name="Wu X.-W."/>
        </authorList>
    </citation>
    <scope>NUCLEOTIDE SEQUENCE [LARGE SCALE GENOMIC DNA]</scope>
    <source>
        <strain evidence="4">26DY36</strain>
    </source>
</reference>
<feature type="transmembrane region" description="Helical" evidence="1">
    <location>
        <begin position="354"/>
        <end position="371"/>
    </location>
</feature>
<dbReference type="OrthoDB" id="9776737at2"/>
<evidence type="ECO:0000259" key="2">
    <source>
        <dbReference type="Pfam" id="PF13231"/>
    </source>
</evidence>
<feature type="transmembrane region" description="Helical" evidence="1">
    <location>
        <begin position="68"/>
        <end position="96"/>
    </location>
</feature>
<sequence length="424" mass="47725">MNRPFHQRQDPIGWTALVALAFACLCAIRLTIPDKPFFDEVHYVPAARTVLDLSHPLNIEHPPLGKQLIALGMAIFGDNALGWRIMPAIFGVLAVIGGTRAMWFASGSAFASIACGILLLTGFPLLVEARIAMLDIFMAGFAMLALWMFAATIREPETARWRLAIVGVALGCAMASKWNAIPLAMMPGMIFLIFRIRSAGRRFLTSRRGAPIPGMTLAEAALWLGLLPLLVYAACYWPFFFYRDGSITPLGLIDLHERMLSLQEQLLKPHTYQSVWYQWVLDWRAIWYLYEPIGGAQRGVLMLGNPLTMIAGLPALAWCAWKGMFQRRWDMLAVAACYAVTLGLWVVAAKNVQFYYHYMLPSCFLLAALALALDDLRRSGRDWIAWAILAGSVLLFAHFWPILSAARLDDQMAFEYWMWLDSWR</sequence>
<feature type="domain" description="Protein O-mannosyl-transferase C-terminal four TM" evidence="3">
    <location>
        <begin position="252"/>
        <end position="423"/>
    </location>
</feature>
<evidence type="ECO:0000256" key="1">
    <source>
        <dbReference type="RuleBase" id="RU367007"/>
    </source>
</evidence>
<dbReference type="RefSeq" id="WP_046903078.1">
    <property type="nucleotide sequence ID" value="NZ_CP011452.2"/>
</dbReference>
<keyword evidence="5" id="KW-1185">Reference proteome</keyword>
<dbReference type="AlphaFoldDB" id="A0A0F7KTT7"/>
<dbReference type="Proteomes" id="UP000034392">
    <property type="component" value="Chromosome"/>
</dbReference>
<dbReference type="InterPro" id="IPR027005">
    <property type="entry name" value="PMT-like"/>
</dbReference>
<dbReference type="STRING" id="1267766.WYH_01164"/>
<keyword evidence="1 4" id="KW-0808">Transferase</keyword>
<keyword evidence="1" id="KW-0472">Membrane</keyword>
<evidence type="ECO:0000313" key="5">
    <source>
        <dbReference type="Proteomes" id="UP000034392"/>
    </source>
</evidence>
<comment type="similarity">
    <text evidence="1">Belongs to the glycosyltransferase 39 family.</text>
</comment>
<organism evidence="4 5">
    <name type="scientific">Croceibacterium atlanticum</name>
    <dbReference type="NCBI Taxonomy" id="1267766"/>
    <lineage>
        <taxon>Bacteria</taxon>
        <taxon>Pseudomonadati</taxon>
        <taxon>Pseudomonadota</taxon>
        <taxon>Alphaproteobacteria</taxon>
        <taxon>Sphingomonadales</taxon>
        <taxon>Erythrobacteraceae</taxon>
        <taxon>Croceibacterium</taxon>
    </lineage>
</organism>
<keyword evidence="1" id="KW-0812">Transmembrane</keyword>
<comment type="subcellular location">
    <subcellularLocation>
        <location evidence="1">Cell membrane</location>
    </subcellularLocation>
</comment>
<keyword evidence="1 4" id="KW-0328">Glycosyltransferase</keyword>
<feature type="transmembrane region" description="Helical" evidence="1">
    <location>
        <begin position="299"/>
        <end position="319"/>
    </location>
</feature>
<gene>
    <name evidence="4" type="primary">pmt</name>
    <name evidence="4" type="ORF">WYH_01164</name>
</gene>
<feature type="domain" description="Glycosyltransferase RgtA/B/C/D-like" evidence="2">
    <location>
        <begin position="61"/>
        <end position="195"/>
    </location>
</feature>
<proteinExistence type="inferred from homology"/>
<feature type="transmembrane region" description="Helical" evidence="1">
    <location>
        <begin position="12"/>
        <end position="32"/>
    </location>
</feature>
<evidence type="ECO:0000259" key="3">
    <source>
        <dbReference type="Pfam" id="PF16192"/>
    </source>
</evidence>
<feature type="transmembrane region" description="Helical" evidence="1">
    <location>
        <begin position="131"/>
        <end position="149"/>
    </location>
</feature>
<comment type="pathway">
    <text evidence="1">Protein modification; protein glycosylation.</text>
</comment>
<dbReference type="UniPathway" id="UPA00378"/>
<dbReference type="PANTHER" id="PTHR10050">
    <property type="entry name" value="DOLICHYL-PHOSPHATE-MANNOSE--PROTEIN MANNOSYLTRANSFERASE"/>
    <property type="match status" value="1"/>
</dbReference>
<dbReference type="GO" id="GO:0004169">
    <property type="term" value="F:dolichyl-phosphate-mannose-protein mannosyltransferase activity"/>
    <property type="evidence" value="ECO:0007669"/>
    <property type="project" value="UniProtKB-UniRule"/>
</dbReference>
<dbReference type="KEGG" id="aay:WYH_01164"/>
<feature type="transmembrane region" description="Helical" evidence="1">
    <location>
        <begin position="331"/>
        <end position="348"/>
    </location>
</feature>
<feature type="transmembrane region" description="Helical" evidence="1">
    <location>
        <begin position="103"/>
        <end position="125"/>
    </location>
</feature>
<dbReference type="EMBL" id="CP011452">
    <property type="protein sequence ID" value="AKH42210.1"/>
    <property type="molecule type" value="Genomic_DNA"/>
</dbReference>
<dbReference type="PROSITE" id="PS51257">
    <property type="entry name" value="PROKAR_LIPOPROTEIN"/>
    <property type="match status" value="1"/>
</dbReference>
<comment type="function">
    <text evidence="1">Protein O-mannosyltransferase that catalyzes the transfer of a single mannose residue from a polyprenol phospho-mannosyl lipidic donor to the hydroxyl group of selected serine and threonine residues in acceptor proteins.</text>
</comment>
<dbReference type="InterPro" id="IPR032421">
    <property type="entry name" value="PMT_4TMC"/>
</dbReference>
<name>A0A0F7KTT7_9SPHN</name>
<feature type="transmembrane region" description="Helical" evidence="1">
    <location>
        <begin position="221"/>
        <end position="242"/>
    </location>
</feature>
<accession>A0A0F7KTT7</accession>
<dbReference type="InterPro" id="IPR038731">
    <property type="entry name" value="RgtA/B/C-like"/>
</dbReference>
<dbReference type="EC" id="2.4.1.-" evidence="1"/>
<dbReference type="GO" id="GO:0005886">
    <property type="term" value="C:plasma membrane"/>
    <property type="evidence" value="ECO:0007669"/>
    <property type="project" value="UniProtKB-SubCell"/>
</dbReference>
<evidence type="ECO:0000313" key="4">
    <source>
        <dbReference type="EMBL" id="AKH42210.1"/>
    </source>
</evidence>
<keyword evidence="1" id="KW-1003">Cell membrane</keyword>
<protein>
    <recommendedName>
        <fullName evidence="1">Polyprenol-phosphate-mannose--protein mannosyltransferase</fullName>
        <ecNumber evidence="1">2.4.1.-</ecNumber>
    </recommendedName>
</protein>
<feature type="transmembrane region" description="Helical" evidence="1">
    <location>
        <begin position="383"/>
        <end position="403"/>
    </location>
</feature>